<dbReference type="SUPFAM" id="SSF49854">
    <property type="entry name" value="Spermadhesin, CUB domain"/>
    <property type="match status" value="1"/>
</dbReference>
<dbReference type="Gene3D" id="4.10.1240.10">
    <property type="entry name" value="GPCR, family 2, extracellular hormone receptor domain"/>
    <property type="match status" value="1"/>
</dbReference>
<keyword evidence="4" id="KW-0812">Transmembrane</keyword>
<evidence type="ECO:0000259" key="6">
    <source>
        <dbReference type="PROSITE" id="PS01180"/>
    </source>
</evidence>
<keyword evidence="4" id="KW-1133">Transmembrane helix</keyword>
<evidence type="ECO:0000313" key="10">
    <source>
        <dbReference type="EMBL" id="KAG7297833.1"/>
    </source>
</evidence>
<dbReference type="InterPro" id="IPR013783">
    <property type="entry name" value="Ig-like_fold"/>
</dbReference>
<feature type="disulfide bond" evidence="2">
    <location>
        <begin position="178"/>
        <end position="195"/>
    </location>
</feature>
<feature type="transmembrane region" description="Helical" evidence="4">
    <location>
        <begin position="1031"/>
        <end position="1054"/>
    </location>
</feature>
<keyword evidence="5" id="KW-0732">Signal</keyword>
<feature type="domain" description="CUB" evidence="6">
    <location>
        <begin position="39"/>
        <end position="163"/>
    </location>
</feature>
<dbReference type="EMBL" id="JAHIBW010000025">
    <property type="protein sequence ID" value="KAG7297833.1"/>
    <property type="molecule type" value="Genomic_DNA"/>
</dbReference>
<dbReference type="InterPro" id="IPR003599">
    <property type="entry name" value="Ig_sub"/>
</dbReference>
<evidence type="ECO:0000313" key="11">
    <source>
        <dbReference type="Proteomes" id="UP000823941"/>
    </source>
</evidence>
<dbReference type="InterPro" id="IPR036445">
    <property type="entry name" value="GPCR_2_extracell_dom_sf"/>
</dbReference>
<accession>A0ABQ7Q1Q3</accession>
<feature type="domain" description="G-protein coupled receptors family 2 profile 1" evidence="8">
    <location>
        <begin position="556"/>
        <end position="640"/>
    </location>
</feature>
<feature type="disulfide bond" evidence="2">
    <location>
        <begin position="236"/>
        <end position="245"/>
    </location>
</feature>
<feature type="chain" id="PRO_5047087644" evidence="5">
    <location>
        <begin position="36"/>
        <end position="1329"/>
    </location>
</feature>
<dbReference type="SMART" id="SM00181">
    <property type="entry name" value="EGF"/>
    <property type="match status" value="2"/>
</dbReference>
<dbReference type="Pfam" id="PF13927">
    <property type="entry name" value="Ig_3"/>
    <property type="match status" value="1"/>
</dbReference>
<dbReference type="InterPro" id="IPR036179">
    <property type="entry name" value="Ig-like_dom_sf"/>
</dbReference>
<reference evidence="10 11" key="1">
    <citation type="submission" date="2021-06" db="EMBL/GenBank/DDBJ databases">
        <title>A haploid diamondback moth (Plutella xylostella L.) genome assembly resolves 31 chromosomes and identifies a diamide resistance mutation.</title>
        <authorList>
            <person name="Ward C.M."/>
            <person name="Perry K.D."/>
            <person name="Baker G."/>
            <person name="Powis K."/>
            <person name="Heckel D.G."/>
            <person name="Baxter S.W."/>
        </authorList>
    </citation>
    <scope>NUCLEOTIDE SEQUENCE [LARGE SCALE GENOMIC DNA]</scope>
    <source>
        <strain evidence="10 11">LV</strain>
        <tissue evidence="10">Single pupa</tissue>
    </source>
</reference>
<dbReference type="InterPro" id="IPR000859">
    <property type="entry name" value="CUB_dom"/>
</dbReference>
<comment type="caution">
    <text evidence="2">Lacks conserved residue(s) required for the propagation of feature annotation.</text>
</comment>
<evidence type="ECO:0000259" key="8">
    <source>
        <dbReference type="PROSITE" id="PS50227"/>
    </source>
</evidence>
<gene>
    <name evidence="10" type="ORF">JYU34_018576</name>
</gene>
<dbReference type="CDD" id="cd00096">
    <property type="entry name" value="Ig"/>
    <property type="match status" value="1"/>
</dbReference>
<dbReference type="SMART" id="SM00409">
    <property type="entry name" value="IG"/>
    <property type="match status" value="2"/>
</dbReference>
<feature type="signal peptide" evidence="5">
    <location>
        <begin position="1"/>
        <end position="35"/>
    </location>
</feature>
<evidence type="ECO:0000256" key="4">
    <source>
        <dbReference type="SAM" id="Phobius"/>
    </source>
</evidence>
<evidence type="ECO:0000256" key="3">
    <source>
        <dbReference type="SAM" id="MobiDB-lite"/>
    </source>
</evidence>
<dbReference type="Gene3D" id="2.60.120.290">
    <property type="entry name" value="Spermadhesin, CUB domain"/>
    <property type="match status" value="1"/>
</dbReference>
<feature type="domain" description="EGF-like" evidence="7">
    <location>
        <begin position="169"/>
        <end position="207"/>
    </location>
</feature>
<feature type="region of interest" description="Disordered" evidence="3">
    <location>
        <begin position="1208"/>
        <end position="1227"/>
    </location>
</feature>
<feature type="disulfide bond" evidence="2">
    <location>
        <begin position="197"/>
        <end position="206"/>
    </location>
</feature>
<evidence type="ECO:0000259" key="9">
    <source>
        <dbReference type="PROSITE" id="PS50835"/>
    </source>
</evidence>
<sequence length="1329" mass="145495">MDMLVALGLLAFRKMAKLRMHQLLVLALAVGGSAGAAGCGGHLQGPHGVIQTPNFPDAFPVPIRCKWVISHATPNGTISIYFTQQYTTTGLTFTEYMYYDDSYKLGERKAFTVTEENITKVKRIQVQSPVLVVELALDALEGSALRALRLLTVFGFNMTYAVTSPASKEVQSCSALDCRLLGHCYAASDYQGFFCSCFEGYSGADCGAGPACRDAGICRHGGTCRQMGPEAVSCVCAPGYTGDFCETLLYTPVCSAEECSPGCVNKSSCSCNSGNSETSLARYEVELQVINEAAKNISRDISNQITEYLKASDIELDEEVEILNISSPDGTGTRAVRARMWAEQAAADSLQAALSFYSAAPRARVLPATLHVDMTPALSFLTLTLNQRREIWEGSEFALTCTAYGSLDVTFTWYKDGVKINFNGTSRNIWTKTLIEDETGHVTSILQVSPAEHVDSGRWSCAADDVGRRRCRALWLTVLRPPDIRLIPSALTVNKGDNVSIMCLTDARKDHGTLGFSWARDRTLFRLSPGREVWEDLYPAGSVLKLYNVQKSGEYRCQVTSKAGTNSKAVTLWALSPQDEFCEAEISHGHNWLRTAPGAHAVAQCPKGYSGQITRFCEPKTNQHGLKWKLPDFSQCVAVSLKGIMEEFKLISRGYSLKRVVNVTRRYENALLALTIHPGEGAVVLHHTVQMLQYLLSKAASGSDKSGSVEYLLRIYDTLLKYPDTFLDEEKVYELQNSIVQTAGMKENLELNLQEFLVISKPARDYNVAVFKLNPSFSANENWLVTSVAVEMVRSTRQATVVAARYNNLAARLPSLKSSIDFVESTEMEYLIASQHIQLSASGEETHTEKDLRGVVKVTVGISGALCLAVTALQMVGLLPNRKDRLPVLLKAATAGTHSAAMFTLLECDTNQEEACPGVWGWVCAACWCAGCAALCAQPLLLQAELAGRPQNAPTVGLLAGVGTLSWLTARLWGGAPLQLGTAAQLVCAAGCILLVILCFSLAICTALRLRSITHKVQVERIKYLKDRRKLVRHTLVLLLTTTAVQAAGVAYAQPGDRQMIHVFVLSAAAIANGIAMVICYVIYDDECMSLARRAFSLTPSRDWEDSPVGDTSLSLYIKQGVEVDSRGGVDILETSSQHLSPMESYWRAPDLGSTDRMHRRQSEPDTRADIVRCVEYAERASRGRPHLQATTTRVVCDLVPRALPVSPPRPPRVLDPPTVSIKQPSPALHDSCSVCSRSNPDVSIPEPKKSSLKKFCLVEYSSTVSLPSMEVKEDKSLDIEKVNEEWNRAYNSPDTEVVLNKISSDLDFLLNRTVDAKSDLDVIEKAPT</sequence>
<feature type="transmembrane region" description="Helical" evidence="4">
    <location>
        <begin position="982"/>
        <end position="1010"/>
    </location>
</feature>
<dbReference type="InterPro" id="IPR007110">
    <property type="entry name" value="Ig-like_dom"/>
</dbReference>
<protein>
    <submittedName>
        <fullName evidence="10">Uncharacterized protein</fullName>
    </submittedName>
</protein>
<dbReference type="PANTHER" id="PTHR45813:SF8">
    <property type="entry name" value="IG-LIKE DOMAIN-CONTAINING PROTEIN"/>
    <property type="match status" value="1"/>
</dbReference>
<evidence type="ECO:0000256" key="1">
    <source>
        <dbReference type="ARBA" id="ARBA00023157"/>
    </source>
</evidence>
<evidence type="ECO:0000259" key="7">
    <source>
        <dbReference type="PROSITE" id="PS50026"/>
    </source>
</evidence>
<dbReference type="Pfam" id="PF00008">
    <property type="entry name" value="EGF"/>
    <property type="match status" value="1"/>
</dbReference>
<evidence type="ECO:0000256" key="5">
    <source>
        <dbReference type="SAM" id="SignalP"/>
    </source>
</evidence>
<organism evidence="10 11">
    <name type="scientific">Plutella xylostella</name>
    <name type="common">Diamondback moth</name>
    <name type="synonym">Plutella maculipennis</name>
    <dbReference type="NCBI Taxonomy" id="51655"/>
    <lineage>
        <taxon>Eukaryota</taxon>
        <taxon>Metazoa</taxon>
        <taxon>Ecdysozoa</taxon>
        <taxon>Arthropoda</taxon>
        <taxon>Hexapoda</taxon>
        <taxon>Insecta</taxon>
        <taxon>Pterygota</taxon>
        <taxon>Neoptera</taxon>
        <taxon>Endopterygota</taxon>
        <taxon>Lepidoptera</taxon>
        <taxon>Glossata</taxon>
        <taxon>Ditrysia</taxon>
        <taxon>Yponomeutoidea</taxon>
        <taxon>Plutellidae</taxon>
        <taxon>Plutella</taxon>
    </lineage>
</organism>
<keyword evidence="11" id="KW-1185">Reference proteome</keyword>
<dbReference type="InterPro" id="IPR001879">
    <property type="entry name" value="GPCR_2_extracellular_dom"/>
</dbReference>
<dbReference type="PROSITE" id="PS01180">
    <property type="entry name" value="CUB"/>
    <property type="match status" value="1"/>
</dbReference>
<dbReference type="PROSITE" id="PS00022">
    <property type="entry name" value="EGF_1"/>
    <property type="match status" value="2"/>
</dbReference>
<dbReference type="SUPFAM" id="SSF57196">
    <property type="entry name" value="EGF/Laminin"/>
    <property type="match status" value="1"/>
</dbReference>
<keyword evidence="1 2" id="KW-1015">Disulfide bond</keyword>
<dbReference type="SMART" id="SM00008">
    <property type="entry name" value="HormR"/>
    <property type="match status" value="1"/>
</dbReference>
<keyword evidence="2" id="KW-0245">EGF-like domain</keyword>
<dbReference type="PROSITE" id="PS50835">
    <property type="entry name" value="IG_LIKE"/>
    <property type="match status" value="2"/>
</dbReference>
<dbReference type="Proteomes" id="UP000823941">
    <property type="component" value="Chromosome 25"/>
</dbReference>
<feature type="domain" description="Ig-like" evidence="9">
    <location>
        <begin position="376"/>
        <end position="465"/>
    </location>
</feature>
<dbReference type="Gene3D" id="2.60.40.10">
    <property type="entry name" value="Immunoglobulins"/>
    <property type="match status" value="2"/>
</dbReference>
<dbReference type="InterPro" id="IPR051587">
    <property type="entry name" value="Adhesion_GPCR"/>
</dbReference>
<dbReference type="PROSITE" id="PS50026">
    <property type="entry name" value="EGF_3"/>
    <property type="match status" value="2"/>
</dbReference>
<dbReference type="PANTHER" id="PTHR45813">
    <property type="entry name" value="IG-LIKE DOMAIN-CONTAINING PROTEIN"/>
    <property type="match status" value="1"/>
</dbReference>
<feature type="domain" description="Ig-like" evidence="9">
    <location>
        <begin position="482"/>
        <end position="571"/>
    </location>
</feature>
<dbReference type="PROSITE" id="PS01186">
    <property type="entry name" value="EGF_2"/>
    <property type="match status" value="2"/>
</dbReference>
<proteinExistence type="predicted"/>
<keyword evidence="4" id="KW-0472">Membrane</keyword>
<dbReference type="InterPro" id="IPR000742">
    <property type="entry name" value="EGF"/>
</dbReference>
<evidence type="ECO:0000256" key="2">
    <source>
        <dbReference type="PROSITE-ProRule" id="PRU00076"/>
    </source>
</evidence>
<dbReference type="InterPro" id="IPR035914">
    <property type="entry name" value="Sperma_CUB_dom_sf"/>
</dbReference>
<name>A0ABQ7Q1Q3_PLUXY</name>
<dbReference type="CDD" id="cd00054">
    <property type="entry name" value="EGF_CA"/>
    <property type="match status" value="1"/>
</dbReference>
<dbReference type="Gene3D" id="2.10.25.10">
    <property type="entry name" value="Laminin"/>
    <property type="match status" value="1"/>
</dbReference>
<dbReference type="SUPFAM" id="SSF111418">
    <property type="entry name" value="Hormone receptor domain"/>
    <property type="match status" value="1"/>
</dbReference>
<dbReference type="SUPFAM" id="SSF48726">
    <property type="entry name" value="Immunoglobulin"/>
    <property type="match status" value="2"/>
</dbReference>
<feature type="domain" description="EGF-like" evidence="7">
    <location>
        <begin position="208"/>
        <end position="246"/>
    </location>
</feature>
<comment type="caution">
    <text evidence="10">The sequence shown here is derived from an EMBL/GenBank/DDBJ whole genome shotgun (WGS) entry which is preliminary data.</text>
</comment>
<feature type="transmembrane region" description="Helical" evidence="4">
    <location>
        <begin position="1060"/>
        <end position="1084"/>
    </location>
</feature>
<dbReference type="PROSITE" id="PS50227">
    <property type="entry name" value="G_PROTEIN_RECEP_F2_3"/>
    <property type="match status" value="1"/>
</dbReference>